<dbReference type="InterPro" id="IPR007163">
    <property type="entry name" value="VCA0040-like"/>
</dbReference>
<dbReference type="EMBL" id="AVPF01000011">
    <property type="protein sequence ID" value="KGX89879.1"/>
    <property type="molecule type" value="Genomic_DNA"/>
</dbReference>
<dbReference type="PANTHER" id="PTHR37308">
    <property type="entry name" value="INTEGRAL MEMBRANE PROTEIN"/>
    <property type="match status" value="1"/>
</dbReference>
<feature type="transmembrane region" description="Helical" evidence="1">
    <location>
        <begin position="150"/>
        <end position="181"/>
    </location>
</feature>
<keyword evidence="1" id="KW-0812">Transmembrane</keyword>
<evidence type="ECO:0000313" key="2">
    <source>
        <dbReference type="EMBL" id="KGX89879.1"/>
    </source>
</evidence>
<comment type="caution">
    <text evidence="2">The sequence shown here is derived from an EMBL/GenBank/DDBJ whole genome shotgun (WGS) entry which is preliminary data.</text>
</comment>
<proteinExistence type="predicted"/>
<feature type="transmembrane region" description="Helical" evidence="1">
    <location>
        <begin position="6"/>
        <end position="33"/>
    </location>
</feature>
<sequence>MEWKNIYRGMLMGTSDLVPGVSGGTIAVILGIYDRLIEAVNGVFSREWKKHIGFFIPLIIGIGAAILLLSQGIHWLLNNYKTPTLFFFLGLIIGVIPFLFKQAGYKENFKGDHYGYMIVSGALVASLAVFNQGDPEAWGSSLSTLQMVLLFLSGWLASMAMILPGISGSLLLLLVGVYPTVIQAVKELQIGRVFVFGLGVLVGLMITSKAIQWVFKRYPSHTYAIIIGLVFGSIIVLYPGIPSLMFLSVIAFVGGLFAAYLLGKVEHT</sequence>
<feature type="transmembrane region" description="Helical" evidence="1">
    <location>
        <begin position="113"/>
        <end position="130"/>
    </location>
</feature>
<feature type="transmembrane region" description="Helical" evidence="1">
    <location>
        <begin position="221"/>
        <end position="238"/>
    </location>
</feature>
<name>A0A0A5GCW8_9BACI</name>
<protein>
    <submittedName>
        <fullName evidence="2">Membrane protein</fullName>
    </submittedName>
</protein>
<gene>
    <name evidence="2" type="ORF">N783_03220</name>
</gene>
<dbReference type="RefSeq" id="WP_027446415.1">
    <property type="nucleotide sequence ID" value="NZ_AULJ01000034.1"/>
</dbReference>
<organism evidence="2 3">
    <name type="scientific">Pontibacillus marinus BH030004 = DSM 16465</name>
    <dbReference type="NCBI Taxonomy" id="1385511"/>
    <lineage>
        <taxon>Bacteria</taxon>
        <taxon>Bacillati</taxon>
        <taxon>Bacillota</taxon>
        <taxon>Bacilli</taxon>
        <taxon>Bacillales</taxon>
        <taxon>Bacillaceae</taxon>
        <taxon>Pontibacillus</taxon>
    </lineage>
</organism>
<keyword evidence="1" id="KW-0472">Membrane</keyword>
<accession>A0A0A5GCW8</accession>
<feature type="transmembrane region" description="Helical" evidence="1">
    <location>
        <begin position="193"/>
        <end position="215"/>
    </location>
</feature>
<dbReference type="OrthoDB" id="9793746at2"/>
<keyword evidence="3" id="KW-1185">Reference proteome</keyword>
<keyword evidence="1" id="KW-1133">Transmembrane helix</keyword>
<dbReference type="Proteomes" id="UP000030403">
    <property type="component" value="Unassembled WGS sequence"/>
</dbReference>
<dbReference type="Pfam" id="PF04018">
    <property type="entry name" value="VCA0040-like"/>
    <property type="match status" value="1"/>
</dbReference>
<reference evidence="2 3" key="1">
    <citation type="submission" date="2013-08" db="EMBL/GenBank/DDBJ databases">
        <authorList>
            <person name="Huang J."/>
            <person name="Wang G."/>
        </authorList>
    </citation>
    <scope>NUCLEOTIDE SEQUENCE [LARGE SCALE GENOMIC DNA]</scope>
    <source>
        <strain evidence="2 3">BH030004</strain>
    </source>
</reference>
<dbReference type="PANTHER" id="PTHR37308:SF1">
    <property type="entry name" value="POLYPRENYL-PHOSPHATE TRANSPORTER"/>
    <property type="match status" value="1"/>
</dbReference>
<feature type="transmembrane region" description="Helical" evidence="1">
    <location>
        <begin position="245"/>
        <end position="263"/>
    </location>
</feature>
<feature type="transmembrane region" description="Helical" evidence="1">
    <location>
        <begin position="83"/>
        <end position="101"/>
    </location>
</feature>
<evidence type="ECO:0000313" key="3">
    <source>
        <dbReference type="Proteomes" id="UP000030403"/>
    </source>
</evidence>
<feature type="transmembrane region" description="Helical" evidence="1">
    <location>
        <begin position="54"/>
        <end position="77"/>
    </location>
</feature>
<dbReference type="eggNOG" id="COG2035">
    <property type="taxonomic scope" value="Bacteria"/>
</dbReference>
<dbReference type="STRING" id="1385511.GCA_000425225_02753"/>
<evidence type="ECO:0000256" key="1">
    <source>
        <dbReference type="SAM" id="Phobius"/>
    </source>
</evidence>
<dbReference type="AlphaFoldDB" id="A0A0A5GCW8"/>